<dbReference type="EMBL" id="JAIWYP010000001">
    <property type="protein sequence ID" value="KAH3887184.1"/>
    <property type="molecule type" value="Genomic_DNA"/>
</dbReference>
<accession>A0A9D4N4K4</accession>
<gene>
    <name evidence="1" type="ORF">DPMN_011200</name>
</gene>
<proteinExistence type="predicted"/>
<evidence type="ECO:0000313" key="2">
    <source>
        <dbReference type="Proteomes" id="UP000828390"/>
    </source>
</evidence>
<evidence type="ECO:0000313" key="1">
    <source>
        <dbReference type="EMBL" id="KAH3887184.1"/>
    </source>
</evidence>
<sequence>MHFTATIYLTCRADSREAVHGDFMESRITMTSSGLMRAHPAWPLTQVATSTSAVLASCCIRAGATPISWISSCRSSRTGNSSGLYCSL</sequence>
<name>A0A9D4N4K4_DREPO</name>
<reference evidence="1" key="2">
    <citation type="submission" date="2020-11" db="EMBL/GenBank/DDBJ databases">
        <authorList>
            <person name="McCartney M.A."/>
            <person name="Auch B."/>
            <person name="Kono T."/>
            <person name="Mallez S."/>
            <person name="Becker A."/>
            <person name="Gohl D.M."/>
            <person name="Silverstein K.A.T."/>
            <person name="Koren S."/>
            <person name="Bechman K.B."/>
            <person name="Herman A."/>
            <person name="Abrahante J.E."/>
            <person name="Garbe J."/>
        </authorList>
    </citation>
    <scope>NUCLEOTIDE SEQUENCE</scope>
    <source>
        <strain evidence="1">Duluth1</strain>
        <tissue evidence="1">Whole animal</tissue>
    </source>
</reference>
<comment type="caution">
    <text evidence="1">The sequence shown here is derived from an EMBL/GenBank/DDBJ whole genome shotgun (WGS) entry which is preliminary data.</text>
</comment>
<dbReference type="AlphaFoldDB" id="A0A9D4N4K4"/>
<organism evidence="1 2">
    <name type="scientific">Dreissena polymorpha</name>
    <name type="common">Zebra mussel</name>
    <name type="synonym">Mytilus polymorpha</name>
    <dbReference type="NCBI Taxonomy" id="45954"/>
    <lineage>
        <taxon>Eukaryota</taxon>
        <taxon>Metazoa</taxon>
        <taxon>Spiralia</taxon>
        <taxon>Lophotrochozoa</taxon>
        <taxon>Mollusca</taxon>
        <taxon>Bivalvia</taxon>
        <taxon>Autobranchia</taxon>
        <taxon>Heteroconchia</taxon>
        <taxon>Euheterodonta</taxon>
        <taxon>Imparidentia</taxon>
        <taxon>Neoheterodontei</taxon>
        <taxon>Myida</taxon>
        <taxon>Dreissenoidea</taxon>
        <taxon>Dreissenidae</taxon>
        <taxon>Dreissena</taxon>
    </lineage>
</organism>
<protein>
    <submittedName>
        <fullName evidence="1">Uncharacterized protein</fullName>
    </submittedName>
</protein>
<dbReference type="Proteomes" id="UP000828390">
    <property type="component" value="Unassembled WGS sequence"/>
</dbReference>
<reference evidence="1" key="1">
    <citation type="journal article" date="2019" name="bioRxiv">
        <title>The Genome of the Zebra Mussel, Dreissena polymorpha: A Resource for Invasive Species Research.</title>
        <authorList>
            <person name="McCartney M.A."/>
            <person name="Auch B."/>
            <person name="Kono T."/>
            <person name="Mallez S."/>
            <person name="Zhang Y."/>
            <person name="Obille A."/>
            <person name="Becker A."/>
            <person name="Abrahante J.E."/>
            <person name="Garbe J."/>
            <person name="Badalamenti J.P."/>
            <person name="Herman A."/>
            <person name="Mangelson H."/>
            <person name="Liachko I."/>
            <person name="Sullivan S."/>
            <person name="Sone E.D."/>
            <person name="Koren S."/>
            <person name="Silverstein K.A.T."/>
            <person name="Beckman K.B."/>
            <person name="Gohl D.M."/>
        </authorList>
    </citation>
    <scope>NUCLEOTIDE SEQUENCE</scope>
    <source>
        <strain evidence="1">Duluth1</strain>
        <tissue evidence="1">Whole animal</tissue>
    </source>
</reference>
<keyword evidence="2" id="KW-1185">Reference proteome</keyword>